<dbReference type="EMBL" id="BGZL01000037">
    <property type="protein sequence ID" value="GBQ04362.1"/>
    <property type="molecule type" value="Genomic_DNA"/>
</dbReference>
<gene>
    <name evidence="1" type="ORF">SSP531S_58560</name>
</gene>
<protein>
    <submittedName>
        <fullName evidence="1">Uncharacterized protein</fullName>
    </submittedName>
</protein>
<dbReference type="RefSeq" id="WP_116429157.1">
    <property type="nucleotide sequence ID" value="NZ_BGZL01000037.1"/>
</dbReference>
<sequence length="140" mass="15923">MNAVLAIKPLEQLTAQYGPMRTVLNSSAPTDVPREQADVYRFNILGGKGKRESVVNGADGWPVLIIRFVEYIDPVTQRTRYGVDYWSVLRYWASDHETGAMAELSYEKAVRDEVRHTRLQLAPERFTRGLAGFYDVTDVI</sequence>
<proteinExistence type="predicted"/>
<reference evidence="1 2" key="1">
    <citation type="submission" date="2018-07" db="EMBL/GenBank/DDBJ databases">
        <title>Whole Genome Shotgun Sequence of Streptomyces spongiicola strain 531S.</title>
        <authorList>
            <person name="Dohra H."/>
            <person name="Kodani S."/>
        </authorList>
    </citation>
    <scope>NUCLEOTIDE SEQUENCE [LARGE SCALE GENOMIC DNA]</scope>
    <source>
        <strain evidence="1 2">531S</strain>
    </source>
</reference>
<name>A0A388T7R2_9ACTN</name>
<organism evidence="1 2">
    <name type="scientific">Streptomyces spongiicola</name>
    <dbReference type="NCBI Taxonomy" id="1690221"/>
    <lineage>
        <taxon>Bacteria</taxon>
        <taxon>Bacillati</taxon>
        <taxon>Actinomycetota</taxon>
        <taxon>Actinomycetes</taxon>
        <taxon>Kitasatosporales</taxon>
        <taxon>Streptomycetaceae</taxon>
        <taxon>Streptomyces</taxon>
    </lineage>
</organism>
<comment type="caution">
    <text evidence="1">The sequence shown here is derived from an EMBL/GenBank/DDBJ whole genome shotgun (WGS) entry which is preliminary data.</text>
</comment>
<evidence type="ECO:0000313" key="2">
    <source>
        <dbReference type="Proteomes" id="UP000265354"/>
    </source>
</evidence>
<accession>A0A388T7R2</accession>
<dbReference type="Proteomes" id="UP000265354">
    <property type="component" value="Unassembled WGS sequence"/>
</dbReference>
<evidence type="ECO:0000313" key="1">
    <source>
        <dbReference type="EMBL" id="GBQ04362.1"/>
    </source>
</evidence>
<dbReference type="AlphaFoldDB" id="A0A388T7R2"/>